<sequence length="233" mass="27535">MLDQVLKKDSIYVNQRDQLKLLHVEWSTLSESTISNVQTTVFRKIRSENQIESNVNYDDLCGPWVYSTNPFYNRYVEPPKPSLCIWKYFTEEDLIYLREHQENKDTIRTFFENKLSNATAGTNNTVFINLLWEFFKFARLNLFTEKSMSACLGIIYLTHTFFLSYPWLTAKQVHEFFYKTVLLHVIVETTNHCHEPICVVLLLQHFSGQKESCKFLLMKINMMKSKCLHSSLS</sequence>
<dbReference type="Proteomes" id="UP000694925">
    <property type="component" value="Unplaced"/>
</dbReference>
<evidence type="ECO:0000313" key="2">
    <source>
        <dbReference type="RefSeq" id="XP_026671914.1"/>
    </source>
</evidence>
<evidence type="ECO:0000313" key="1">
    <source>
        <dbReference type="Proteomes" id="UP000694925"/>
    </source>
</evidence>
<dbReference type="AlphaFoldDB" id="A0AAJ7S794"/>
<name>A0AAJ7S794_9HYME</name>
<proteinExistence type="predicted"/>
<dbReference type="KEGG" id="ccal:108627971"/>
<dbReference type="RefSeq" id="XP_026671914.1">
    <property type="nucleotide sequence ID" value="XM_026816113.1"/>
</dbReference>
<protein>
    <submittedName>
        <fullName evidence="2">Uncharacterized protein LOC108627971</fullName>
    </submittedName>
</protein>
<organism evidence="1 2">
    <name type="scientific">Ceratina calcarata</name>
    <dbReference type="NCBI Taxonomy" id="156304"/>
    <lineage>
        <taxon>Eukaryota</taxon>
        <taxon>Metazoa</taxon>
        <taxon>Ecdysozoa</taxon>
        <taxon>Arthropoda</taxon>
        <taxon>Hexapoda</taxon>
        <taxon>Insecta</taxon>
        <taxon>Pterygota</taxon>
        <taxon>Neoptera</taxon>
        <taxon>Endopterygota</taxon>
        <taxon>Hymenoptera</taxon>
        <taxon>Apocrita</taxon>
        <taxon>Aculeata</taxon>
        <taxon>Apoidea</taxon>
        <taxon>Anthophila</taxon>
        <taxon>Apidae</taxon>
        <taxon>Ceratina</taxon>
        <taxon>Zadontomerus</taxon>
    </lineage>
</organism>
<dbReference type="GeneID" id="108627971"/>
<accession>A0AAJ7S794</accession>
<reference evidence="2" key="1">
    <citation type="submission" date="2025-08" db="UniProtKB">
        <authorList>
            <consortium name="RefSeq"/>
        </authorList>
    </citation>
    <scope>IDENTIFICATION</scope>
    <source>
        <tissue evidence="2">Whole body</tissue>
    </source>
</reference>
<gene>
    <name evidence="2" type="primary">LOC108627971</name>
</gene>
<keyword evidence="1" id="KW-1185">Reference proteome</keyword>